<feature type="coiled-coil region" evidence="1">
    <location>
        <begin position="90"/>
        <end position="124"/>
    </location>
</feature>
<feature type="compositionally biased region" description="Basic and acidic residues" evidence="2">
    <location>
        <begin position="12"/>
        <end position="22"/>
    </location>
</feature>
<feature type="compositionally biased region" description="Basic and acidic residues" evidence="2">
    <location>
        <begin position="66"/>
        <end position="79"/>
    </location>
</feature>
<dbReference type="AlphaFoldDB" id="A0A8H3FG35"/>
<comment type="caution">
    <text evidence="3">The sequence shown here is derived from an EMBL/GenBank/DDBJ whole genome shotgun (WGS) entry which is preliminary data.</text>
</comment>
<dbReference type="Proteomes" id="UP000664534">
    <property type="component" value="Unassembled WGS sequence"/>
</dbReference>
<feature type="region of interest" description="Disordered" evidence="2">
    <location>
        <begin position="1"/>
        <end position="79"/>
    </location>
</feature>
<evidence type="ECO:0000256" key="1">
    <source>
        <dbReference type="SAM" id="Coils"/>
    </source>
</evidence>
<dbReference type="OrthoDB" id="5425727at2759"/>
<evidence type="ECO:0000313" key="4">
    <source>
        <dbReference type="Proteomes" id="UP000664534"/>
    </source>
</evidence>
<gene>
    <name evidence="3" type="ORF">IMSHALPRED_005779</name>
</gene>
<accession>A0A8H3FG35</accession>
<reference evidence="3" key="1">
    <citation type="submission" date="2021-03" db="EMBL/GenBank/DDBJ databases">
        <authorList>
            <person name="Tagirdzhanova G."/>
        </authorList>
    </citation>
    <scope>NUCLEOTIDE SEQUENCE</scope>
</reference>
<proteinExistence type="predicted"/>
<sequence>MSHSGSQQAHSEQNELSDRDIDLALGGNADLGSGFSDNNDIITRPENSYNPGSLSIPNSPLPQNTEEDKERVTTPEKPIERLKRESLRLVRQSEAAVELLGGRIEELERQVQELSNQELFFIERLDYWHQRYSDLQKSKQTEAQRLQHRIGDLMAENVRENMHRLISERDLHCLIWNKDQELNAIRGVSVSNEDCAAKPLDFPYLGTHKLQSAAKGETQDPWVDEDPTPYWMTHDDPTPCWLTHNDPKKWYEIARNQSRSQESVKSGFSSAPLISDSSLDDVADQNPSVPRFPVRYGPDSPIFKGSIPSENSEWDHNSNEDLESAFTKSDKGQDRTEEQPVSGEVENLRAENEMLRLRLQAQEDKDKANEERERKRAKLHADFLKWAPKIQYEGWLTNKVRKAYAACQKLFEALESED</sequence>
<feature type="compositionally biased region" description="Polar residues" evidence="2">
    <location>
        <begin position="35"/>
        <end position="64"/>
    </location>
</feature>
<organism evidence="3 4">
    <name type="scientific">Imshaugia aleurites</name>
    <dbReference type="NCBI Taxonomy" id="172621"/>
    <lineage>
        <taxon>Eukaryota</taxon>
        <taxon>Fungi</taxon>
        <taxon>Dikarya</taxon>
        <taxon>Ascomycota</taxon>
        <taxon>Pezizomycotina</taxon>
        <taxon>Lecanoromycetes</taxon>
        <taxon>OSLEUM clade</taxon>
        <taxon>Lecanoromycetidae</taxon>
        <taxon>Lecanorales</taxon>
        <taxon>Lecanorineae</taxon>
        <taxon>Parmeliaceae</taxon>
        <taxon>Imshaugia</taxon>
    </lineage>
</organism>
<evidence type="ECO:0000313" key="3">
    <source>
        <dbReference type="EMBL" id="CAF9922874.1"/>
    </source>
</evidence>
<evidence type="ECO:0000256" key="2">
    <source>
        <dbReference type="SAM" id="MobiDB-lite"/>
    </source>
</evidence>
<dbReference type="EMBL" id="CAJPDT010000032">
    <property type="protein sequence ID" value="CAF9922874.1"/>
    <property type="molecule type" value="Genomic_DNA"/>
</dbReference>
<name>A0A8H3FG35_9LECA</name>
<feature type="region of interest" description="Disordered" evidence="2">
    <location>
        <begin position="261"/>
        <end position="350"/>
    </location>
</feature>
<keyword evidence="1" id="KW-0175">Coiled coil</keyword>
<protein>
    <submittedName>
        <fullName evidence="3">Uncharacterized protein</fullName>
    </submittedName>
</protein>
<keyword evidence="4" id="KW-1185">Reference proteome</keyword>
<feature type="compositionally biased region" description="Basic and acidic residues" evidence="2">
    <location>
        <begin position="328"/>
        <end position="338"/>
    </location>
</feature>
<feature type="compositionally biased region" description="Polar residues" evidence="2">
    <location>
        <begin position="1"/>
        <end position="11"/>
    </location>
</feature>